<dbReference type="Pfam" id="PF00668">
    <property type="entry name" value="Condensation"/>
    <property type="match status" value="1"/>
</dbReference>
<evidence type="ECO:0000313" key="2">
    <source>
        <dbReference type="EMBL" id="MDG0945290.1"/>
    </source>
</evidence>
<organism evidence="2 3">
    <name type="scientific">Bacillus paranthracis</name>
    <dbReference type="NCBI Taxonomy" id="2026186"/>
    <lineage>
        <taxon>Bacteria</taxon>
        <taxon>Bacillati</taxon>
        <taxon>Bacillota</taxon>
        <taxon>Bacilli</taxon>
        <taxon>Bacillales</taxon>
        <taxon>Bacillaceae</taxon>
        <taxon>Bacillus</taxon>
        <taxon>Bacillus cereus group</taxon>
    </lineage>
</organism>
<dbReference type="InterPro" id="IPR023213">
    <property type="entry name" value="CAT-like_dom_sf"/>
</dbReference>
<comment type="caution">
    <text evidence="2">The sequence shown here is derived from an EMBL/GenBank/DDBJ whole genome shotgun (WGS) entry which is preliminary data.</text>
</comment>
<gene>
    <name evidence="2" type="ORF">P6U22_29875</name>
</gene>
<dbReference type="InterPro" id="IPR001242">
    <property type="entry name" value="Condensation_dom"/>
</dbReference>
<evidence type="ECO:0000259" key="1">
    <source>
        <dbReference type="Pfam" id="PF00668"/>
    </source>
</evidence>
<protein>
    <submittedName>
        <fullName evidence="2">Condensation domain-containing protein</fullName>
    </submittedName>
</protein>
<dbReference type="EMBL" id="JARPRV010000084">
    <property type="protein sequence ID" value="MDG0945290.1"/>
    <property type="molecule type" value="Genomic_DNA"/>
</dbReference>
<dbReference type="RefSeq" id="WP_277618829.1">
    <property type="nucleotide sequence ID" value="NZ_JARPRV010000084.1"/>
</dbReference>
<dbReference type="Gene3D" id="3.30.559.10">
    <property type="entry name" value="Chloramphenicol acetyltransferase-like domain"/>
    <property type="match status" value="1"/>
</dbReference>
<sequence>MNPTIKELSRFIETSAEDPYEKIEPCMESEFYETSSAQKRMYTFQQVEKKSTAYNMPGIFELEGEVHHDQLENAFKQLVQRHEGLRTYFETVDGEIVQKVQPFQQFHLDYKMAQETDVTEMAKRFIQPFELDKAPLFRVEILENN</sequence>
<feature type="non-terminal residue" evidence="2">
    <location>
        <position position="145"/>
    </location>
</feature>
<dbReference type="Proteomes" id="UP001221338">
    <property type="component" value="Unassembled WGS sequence"/>
</dbReference>
<name>A0ABT6E4C4_9BACI</name>
<proteinExistence type="predicted"/>
<keyword evidence="3" id="KW-1185">Reference proteome</keyword>
<evidence type="ECO:0000313" key="3">
    <source>
        <dbReference type="Proteomes" id="UP001221338"/>
    </source>
</evidence>
<dbReference type="PANTHER" id="PTHR45527">
    <property type="entry name" value="NONRIBOSOMAL PEPTIDE SYNTHETASE"/>
    <property type="match status" value="1"/>
</dbReference>
<feature type="domain" description="Condensation" evidence="1">
    <location>
        <begin position="29"/>
        <end position="143"/>
    </location>
</feature>
<dbReference type="PANTHER" id="PTHR45527:SF1">
    <property type="entry name" value="FATTY ACID SYNTHASE"/>
    <property type="match status" value="1"/>
</dbReference>
<accession>A0ABT6E4C4</accession>
<dbReference type="SUPFAM" id="SSF52777">
    <property type="entry name" value="CoA-dependent acyltransferases"/>
    <property type="match status" value="1"/>
</dbReference>
<reference evidence="2 3" key="1">
    <citation type="submission" date="2023-03" db="EMBL/GenBank/DDBJ databases">
        <title>Genetic diversity of Bacillus cereus sensu lato isolates from Slovenia.</title>
        <authorList>
            <person name="Abdelli M."/>
        </authorList>
    </citation>
    <scope>NUCLEOTIDE SEQUENCE [LARGE SCALE GENOMIC DNA]</scope>
    <source>
        <strain evidence="2 3">SIBC61B</strain>
    </source>
</reference>